<dbReference type="GO" id="GO:0016746">
    <property type="term" value="F:acyltransferase activity"/>
    <property type="evidence" value="ECO:0007669"/>
    <property type="project" value="UniProtKB-KW"/>
</dbReference>
<proteinExistence type="predicted"/>
<dbReference type="InterPro" id="IPR002656">
    <property type="entry name" value="Acyl_transf_3_dom"/>
</dbReference>
<accession>A0ABV9CJU1</accession>
<feature type="transmembrane region" description="Helical" evidence="2">
    <location>
        <begin position="142"/>
        <end position="159"/>
    </location>
</feature>
<feature type="domain" description="Acyltransferase 3" evidence="3">
    <location>
        <begin position="1"/>
        <end position="364"/>
    </location>
</feature>
<keyword evidence="2" id="KW-0472">Membrane</keyword>
<evidence type="ECO:0000313" key="5">
    <source>
        <dbReference type="Proteomes" id="UP001596004"/>
    </source>
</evidence>
<dbReference type="RefSeq" id="WP_380842592.1">
    <property type="nucleotide sequence ID" value="NZ_JBHSFP010000014.1"/>
</dbReference>
<dbReference type="Proteomes" id="UP001596004">
    <property type="component" value="Unassembled WGS sequence"/>
</dbReference>
<dbReference type="PANTHER" id="PTHR23028">
    <property type="entry name" value="ACETYLTRANSFERASE"/>
    <property type="match status" value="1"/>
</dbReference>
<evidence type="ECO:0000256" key="1">
    <source>
        <dbReference type="SAM" id="MobiDB-lite"/>
    </source>
</evidence>
<feature type="transmembrane region" description="Helical" evidence="2">
    <location>
        <begin position="171"/>
        <end position="192"/>
    </location>
</feature>
<keyword evidence="2" id="KW-0812">Transmembrane</keyword>
<dbReference type="Pfam" id="PF01757">
    <property type="entry name" value="Acyl_transf_3"/>
    <property type="match status" value="1"/>
</dbReference>
<keyword evidence="2" id="KW-1133">Transmembrane helix</keyword>
<feature type="transmembrane region" description="Helical" evidence="2">
    <location>
        <begin position="204"/>
        <end position="224"/>
    </location>
</feature>
<evidence type="ECO:0000259" key="3">
    <source>
        <dbReference type="Pfam" id="PF01757"/>
    </source>
</evidence>
<name>A0ABV9CJU1_9ACTN</name>
<dbReference type="InterPro" id="IPR050879">
    <property type="entry name" value="Acyltransferase_3"/>
</dbReference>
<keyword evidence="4" id="KW-0808">Transferase</keyword>
<feature type="transmembrane region" description="Helical" evidence="2">
    <location>
        <begin position="346"/>
        <end position="366"/>
    </location>
</feature>
<gene>
    <name evidence="4" type="ORF">ACFO60_21175</name>
</gene>
<dbReference type="EC" id="2.3.-.-" evidence="4"/>
<comment type="caution">
    <text evidence="4">The sequence shown here is derived from an EMBL/GenBank/DDBJ whole genome shotgun (WGS) entry which is preliminary data.</text>
</comment>
<organism evidence="4 5">
    <name type="scientific">Sphaerisporangium dianthi</name>
    <dbReference type="NCBI Taxonomy" id="1436120"/>
    <lineage>
        <taxon>Bacteria</taxon>
        <taxon>Bacillati</taxon>
        <taxon>Actinomycetota</taxon>
        <taxon>Actinomycetes</taxon>
        <taxon>Streptosporangiales</taxon>
        <taxon>Streptosporangiaceae</taxon>
        <taxon>Sphaerisporangium</taxon>
    </lineage>
</organism>
<dbReference type="EMBL" id="JBHSFP010000014">
    <property type="protein sequence ID" value="MFC4533293.1"/>
    <property type="molecule type" value="Genomic_DNA"/>
</dbReference>
<feature type="transmembrane region" description="Helical" evidence="2">
    <location>
        <begin position="41"/>
        <end position="63"/>
    </location>
</feature>
<feature type="region of interest" description="Disordered" evidence="1">
    <location>
        <begin position="391"/>
        <end position="411"/>
    </location>
</feature>
<keyword evidence="4" id="KW-0012">Acyltransferase</keyword>
<feature type="transmembrane region" description="Helical" evidence="2">
    <location>
        <begin position="84"/>
        <end position="102"/>
    </location>
</feature>
<reference evidence="5" key="1">
    <citation type="journal article" date="2019" name="Int. J. Syst. Evol. Microbiol.">
        <title>The Global Catalogue of Microorganisms (GCM) 10K type strain sequencing project: providing services to taxonomists for standard genome sequencing and annotation.</title>
        <authorList>
            <consortium name="The Broad Institute Genomics Platform"/>
            <consortium name="The Broad Institute Genome Sequencing Center for Infectious Disease"/>
            <person name="Wu L."/>
            <person name="Ma J."/>
        </authorList>
    </citation>
    <scope>NUCLEOTIDE SEQUENCE [LARGE SCALE GENOMIC DNA]</scope>
    <source>
        <strain evidence="5">CGMCC 4.7132</strain>
    </source>
</reference>
<feature type="transmembrane region" description="Helical" evidence="2">
    <location>
        <begin position="244"/>
        <end position="262"/>
    </location>
</feature>
<feature type="transmembrane region" description="Helical" evidence="2">
    <location>
        <begin position="312"/>
        <end position="334"/>
    </location>
</feature>
<protein>
    <submittedName>
        <fullName evidence="4">Acyltransferase family protein</fullName>
        <ecNumber evidence="4">2.3.-.-</ecNumber>
    </submittedName>
</protein>
<keyword evidence="5" id="KW-1185">Reference proteome</keyword>
<dbReference type="PANTHER" id="PTHR23028:SF53">
    <property type="entry name" value="ACYL_TRANSF_3 DOMAIN-CONTAINING PROTEIN"/>
    <property type="match status" value="1"/>
</dbReference>
<feature type="transmembrane region" description="Helical" evidence="2">
    <location>
        <begin position="282"/>
        <end position="300"/>
    </location>
</feature>
<sequence>MRGLAALGVLVLHVAFSAGQMRWNEAPGLEETGNGVFSVLLNQLQVSLPIFFTLSGMLLYRPFALATIAGTPTPRVKPYLWRRALRCLPAYWVLIAVVLVTLNRDNIHGIWDVVRPVLLLQIYQENAWVLGGEQTWSLATEIAFYFALPVIAWILHKIARGAASPAARVRRILISLSLMIPISIAWTAWTHMPSFGAWPIEGNWPIGWIDFIATGMMLATLSAAAQVSRDHVPAAYRAAEKWPLACWGGALLAYLLACVSPFGDPASANYPGVGQGVVEHVMYLAFGFLAVTPLTVPHLRSRFIESVVTNKVMLFLGRISYGIYLWHIAIIYFWHGNLFRAGNFGVLLLVTLIGSVACATVSFYLIEKPAMRLRERLGKAPKEPSVVTFLPEQTTPTTAPEEQVPATAPVH</sequence>
<evidence type="ECO:0000313" key="4">
    <source>
        <dbReference type="EMBL" id="MFC4533293.1"/>
    </source>
</evidence>
<evidence type="ECO:0000256" key="2">
    <source>
        <dbReference type="SAM" id="Phobius"/>
    </source>
</evidence>